<accession>A0A670IKW3</accession>
<dbReference type="Proteomes" id="UP000472272">
    <property type="component" value="Chromosome 8"/>
</dbReference>
<dbReference type="PROSITE" id="PS50878">
    <property type="entry name" value="RT_POL"/>
    <property type="match status" value="1"/>
</dbReference>
<evidence type="ECO:0000313" key="3">
    <source>
        <dbReference type="Proteomes" id="UP000472272"/>
    </source>
</evidence>
<dbReference type="AlphaFoldDB" id="A0A670IKW3"/>
<name>A0A670IKW3_PODMU</name>
<sequence length="461" mass="52109">MFSLCFKLYYYFIVCCPGQLWENGWGKNKNKNLNHHHHKIACIHSNWDTTLSMAELMKGAQSTINSGFFSGLVIQWFRSFLLGHVQKVVVGDECSDPWALTCGVPQGFVLSPMLSNIYMKPLGEIIRGFGLGVHQYADDTQLYLSFKSEPVKAVKVLCECLEAVGGWMAANGLKLNPDKTEVLFLGDRGQAGVEDSLVLNRVTVPLKDQVHSLGVILDSQLSMEAQVNSVSRAAVYQLHLVRRLRPYLLADCLARVVHALVISRLDYCNALYLGLPLKVTRKLQLIQNAAARLVTGGGRRDHITPVLKDLHWLPVRFRAQFKVLVLTFKALNGLGPVYLKERLHPHRSARTLRSSAEGLLAVPSLREAKLQGTRQRAFSVVAPTLWNALPSDVKTINNYLTFRRQPCSGKFLRQPCSGKFLMYDILVFFGFYGSRPEWLGKPSQMGGVQITNYYYYYYYYY</sequence>
<dbReference type="Pfam" id="PF00078">
    <property type="entry name" value="RVT_1"/>
    <property type="match status" value="1"/>
</dbReference>
<dbReference type="GeneTree" id="ENSGT01150000286962"/>
<proteinExistence type="predicted"/>
<dbReference type="PANTHER" id="PTHR33332">
    <property type="entry name" value="REVERSE TRANSCRIPTASE DOMAIN-CONTAINING PROTEIN"/>
    <property type="match status" value="1"/>
</dbReference>
<reference evidence="2" key="3">
    <citation type="submission" date="2025-09" db="UniProtKB">
        <authorList>
            <consortium name="Ensembl"/>
        </authorList>
    </citation>
    <scope>IDENTIFICATION</scope>
</reference>
<dbReference type="Ensembl" id="ENSPMRT00000013546.1">
    <property type="protein sequence ID" value="ENSPMRP00000012683.1"/>
    <property type="gene ID" value="ENSPMRG00000008477.1"/>
</dbReference>
<keyword evidence="3" id="KW-1185">Reference proteome</keyword>
<protein>
    <recommendedName>
        <fullName evidence="1">Reverse transcriptase domain-containing protein</fullName>
    </recommendedName>
</protein>
<dbReference type="InterPro" id="IPR043502">
    <property type="entry name" value="DNA/RNA_pol_sf"/>
</dbReference>
<evidence type="ECO:0000259" key="1">
    <source>
        <dbReference type="PROSITE" id="PS50878"/>
    </source>
</evidence>
<reference evidence="2" key="2">
    <citation type="submission" date="2025-08" db="UniProtKB">
        <authorList>
            <consortium name="Ensembl"/>
        </authorList>
    </citation>
    <scope>IDENTIFICATION</scope>
</reference>
<dbReference type="SUPFAM" id="SSF56672">
    <property type="entry name" value="DNA/RNA polymerases"/>
    <property type="match status" value="1"/>
</dbReference>
<dbReference type="InterPro" id="IPR000477">
    <property type="entry name" value="RT_dom"/>
</dbReference>
<evidence type="ECO:0000313" key="2">
    <source>
        <dbReference type="Ensembl" id="ENSPMRP00000012683.1"/>
    </source>
</evidence>
<organism evidence="2 3">
    <name type="scientific">Podarcis muralis</name>
    <name type="common">Wall lizard</name>
    <name type="synonym">Lacerta muralis</name>
    <dbReference type="NCBI Taxonomy" id="64176"/>
    <lineage>
        <taxon>Eukaryota</taxon>
        <taxon>Metazoa</taxon>
        <taxon>Chordata</taxon>
        <taxon>Craniata</taxon>
        <taxon>Vertebrata</taxon>
        <taxon>Euteleostomi</taxon>
        <taxon>Lepidosauria</taxon>
        <taxon>Squamata</taxon>
        <taxon>Bifurcata</taxon>
        <taxon>Unidentata</taxon>
        <taxon>Episquamata</taxon>
        <taxon>Laterata</taxon>
        <taxon>Lacertibaenia</taxon>
        <taxon>Lacertidae</taxon>
        <taxon>Podarcis</taxon>
    </lineage>
</organism>
<reference evidence="2 3" key="1">
    <citation type="journal article" date="2019" name="Proc. Natl. Acad. Sci. U.S.A.">
        <title>Regulatory changes in pterin and carotenoid genes underlie balanced color polymorphisms in the wall lizard.</title>
        <authorList>
            <person name="Andrade P."/>
            <person name="Pinho C."/>
            <person name="Perez I de Lanuza G."/>
            <person name="Afonso S."/>
            <person name="Brejcha J."/>
            <person name="Rubin C.J."/>
            <person name="Wallerman O."/>
            <person name="Pereira P."/>
            <person name="Sabatino S.J."/>
            <person name="Bellati A."/>
            <person name="Pellitteri-Rosa D."/>
            <person name="Bosakova Z."/>
            <person name="Bunikis I."/>
            <person name="Carretero M.A."/>
            <person name="Feiner N."/>
            <person name="Marsik P."/>
            <person name="Pauperio F."/>
            <person name="Salvi D."/>
            <person name="Soler L."/>
            <person name="While G.M."/>
            <person name="Uller T."/>
            <person name="Font E."/>
            <person name="Andersson L."/>
            <person name="Carneiro M."/>
        </authorList>
    </citation>
    <scope>NUCLEOTIDE SEQUENCE</scope>
</reference>
<feature type="domain" description="Reverse transcriptase" evidence="1">
    <location>
        <begin position="1"/>
        <end position="217"/>
    </location>
</feature>